<dbReference type="InterPro" id="IPR013126">
    <property type="entry name" value="Hsp_70_fam"/>
</dbReference>
<dbReference type="PROSITE" id="PS00329">
    <property type="entry name" value="HSP70_2"/>
    <property type="match status" value="1"/>
</dbReference>
<dbReference type="Gene3D" id="3.30.420.40">
    <property type="match status" value="2"/>
</dbReference>
<protein>
    <submittedName>
        <fullName evidence="6">Chaperone protein DnaK</fullName>
    </submittedName>
</protein>
<evidence type="ECO:0000256" key="5">
    <source>
        <dbReference type="RuleBase" id="RU003322"/>
    </source>
</evidence>
<dbReference type="GO" id="GO:0005524">
    <property type="term" value="F:ATP binding"/>
    <property type="evidence" value="ECO:0007669"/>
    <property type="project" value="UniProtKB-KW"/>
</dbReference>
<dbReference type="SUPFAM" id="SSF53067">
    <property type="entry name" value="Actin-like ATPase domain"/>
    <property type="match status" value="2"/>
</dbReference>
<reference evidence="6" key="1">
    <citation type="submission" date="2020-02" db="EMBL/GenBank/DDBJ databases">
        <authorList>
            <person name="Meier V. D."/>
        </authorList>
    </citation>
    <scope>NUCLEOTIDE SEQUENCE</scope>
    <source>
        <strain evidence="6">AVDCRST_MAG42</strain>
    </source>
</reference>
<accession>A0A6J4HKV0</accession>
<evidence type="ECO:0000256" key="1">
    <source>
        <dbReference type="ARBA" id="ARBA00007381"/>
    </source>
</evidence>
<dbReference type="SUPFAM" id="SSF100920">
    <property type="entry name" value="Heat shock protein 70kD (HSP70), peptide-binding domain"/>
    <property type="match status" value="1"/>
</dbReference>
<evidence type="ECO:0000256" key="4">
    <source>
        <dbReference type="ARBA" id="ARBA00023186"/>
    </source>
</evidence>
<dbReference type="Pfam" id="PF00012">
    <property type="entry name" value="HSP70"/>
    <property type="match status" value="1"/>
</dbReference>
<dbReference type="Gene3D" id="3.90.640.10">
    <property type="entry name" value="Actin, Chain A, domain 4"/>
    <property type="match status" value="1"/>
</dbReference>
<evidence type="ECO:0000256" key="2">
    <source>
        <dbReference type="ARBA" id="ARBA00022741"/>
    </source>
</evidence>
<keyword evidence="3 5" id="KW-0067">ATP-binding</keyword>
<sequence length="520" mass="56842">MSQRKAIGIDLGTTFSAMAHIDQYGKPQIIPNSESERITPSVILFEDENVIVGTLAKNNSVAEPERIVDFVKREMGKPKDQFHREFGGKVFSAEELSALIIRKLKSDAEKYLKEKVTDAVITVPAYFSDAERTATITAGQLAGLNVLQIINEPTAAAVAYGLDKLGEDQTVFVFDLGGGTFDVTIMRIEGHKIEMLATNGDHRLGGKDWDDVIVNLVAEEFDREHGENPLLDLQSYQDLQSRALAAKIQLSSRPRTAIIHSYNGKSVKVELTREDFEERTRHLVERCKTICEIVMQEAKLEWADLGKVLLVGGMTRMPMVRDLIVQLSPMPLVDDVNPDEAVAIGAAIQAILVMLDEEQASGEQVLPDDTRQQFSSREGALIQVTNITSHTLGVVLWDEGQLEEYVYPMISKMSAIPATAKNFFGTASANMPKAVVRIVEGESTLPAECTPLGVCDVELPPFLPKGSPVELVYEYNANQVLEVAVHAAGNQTKVSIERNTGLAPQEIAAAAAGIAELSVS</sequence>
<proteinExistence type="inferred from homology"/>
<gene>
    <name evidence="6" type="ORF">AVDCRST_MAG42-1438</name>
</gene>
<name>A0A6J4HKV0_9BACT</name>
<dbReference type="FunFam" id="3.30.420.40:FF:000071">
    <property type="entry name" value="Molecular chaperone DnaK"/>
    <property type="match status" value="1"/>
</dbReference>
<dbReference type="GO" id="GO:0140662">
    <property type="term" value="F:ATP-dependent protein folding chaperone"/>
    <property type="evidence" value="ECO:0007669"/>
    <property type="project" value="InterPro"/>
</dbReference>
<dbReference type="InterPro" id="IPR029047">
    <property type="entry name" value="HSP70_peptide-bd_sf"/>
</dbReference>
<dbReference type="PROSITE" id="PS00297">
    <property type="entry name" value="HSP70_1"/>
    <property type="match status" value="1"/>
</dbReference>
<evidence type="ECO:0000313" key="6">
    <source>
        <dbReference type="EMBL" id="CAA9226254.1"/>
    </source>
</evidence>
<dbReference type="PRINTS" id="PR00301">
    <property type="entry name" value="HEATSHOCK70"/>
</dbReference>
<dbReference type="FunFam" id="3.90.640.10:FF:000003">
    <property type="entry name" value="Molecular chaperone DnaK"/>
    <property type="match status" value="1"/>
</dbReference>
<comment type="similarity">
    <text evidence="1 5">Belongs to the heat shock protein 70 family.</text>
</comment>
<dbReference type="AlphaFoldDB" id="A0A6J4HKV0"/>
<dbReference type="InterPro" id="IPR043129">
    <property type="entry name" value="ATPase_NBD"/>
</dbReference>
<keyword evidence="2 5" id="KW-0547">Nucleotide-binding</keyword>
<keyword evidence="4" id="KW-0143">Chaperone</keyword>
<dbReference type="EMBL" id="CADCTA010000046">
    <property type="protein sequence ID" value="CAA9226254.1"/>
    <property type="molecule type" value="Genomic_DNA"/>
</dbReference>
<dbReference type="Gene3D" id="2.60.34.10">
    <property type="entry name" value="Substrate Binding Domain Of DNAk, Chain A, domain 1"/>
    <property type="match status" value="1"/>
</dbReference>
<dbReference type="CDD" id="cd24029">
    <property type="entry name" value="ASKHA_NBD_HSP70_DnaK_HscA_HscC"/>
    <property type="match status" value="1"/>
</dbReference>
<dbReference type="InterPro" id="IPR018181">
    <property type="entry name" value="Heat_shock_70_CS"/>
</dbReference>
<evidence type="ECO:0000256" key="3">
    <source>
        <dbReference type="ARBA" id="ARBA00022840"/>
    </source>
</evidence>
<organism evidence="6">
    <name type="scientific">uncultured Chthoniobacterales bacterium</name>
    <dbReference type="NCBI Taxonomy" id="1836801"/>
    <lineage>
        <taxon>Bacteria</taxon>
        <taxon>Pseudomonadati</taxon>
        <taxon>Verrucomicrobiota</taxon>
        <taxon>Spartobacteria</taxon>
        <taxon>Chthoniobacterales</taxon>
        <taxon>environmental samples</taxon>
    </lineage>
</organism>
<dbReference type="PROSITE" id="PS01036">
    <property type="entry name" value="HSP70_3"/>
    <property type="match status" value="1"/>
</dbReference>
<dbReference type="PANTHER" id="PTHR19375">
    <property type="entry name" value="HEAT SHOCK PROTEIN 70KDA"/>
    <property type="match status" value="1"/>
</dbReference>